<dbReference type="AlphaFoldDB" id="A0A7G9Y8P1"/>
<dbReference type="EMBL" id="MT630960">
    <property type="protein sequence ID" value="QNO44375.1"/>
    <property type="molecule type" value="Genomic_DNA"/>
</dbReference>
<name>A0A7G9Y8P1_9EURY</name>
<protein>
    <submittedName>
        <fullName evidence="1">Uncharacterized protein</fullName>
    </submittedName>
</protein>
<proteinExistence type="predicted"/>
<gene>
    <name evidence="2" type="ORF">FHFNBGNC_00002</name>
    <name evidence="1" type="ORF">NMMOIOMP_00002</name>
</gene>
<evidence type="ECO:0000313" key="2">
    <source>
        <dbReference type="EMBL" id="QNO45866.1"/>
    </source>
</evidence>
<sequence>MASITATDFRKTKIPVQDHPVDSPKKAKPFKRWFAMAGYERVQEIEGLELAQKRVKGIYNQKEYSVECAREEDLRNCSTLSN</sequence>
<accession>A0A7G9Y8P1</accession>
<evidence type="ECO:0000313" key="1">
    <source>
        <dbReference type="EMBL" id="QNO44375.1"/>
    </source>
</evidence>
<reference evidence="1" key="1">
    <citation type="submission" date="2020-06" db="EMBL/GenBank/DDBJ databases">
        <title>Unique genomic features of the anaerobic methanotrophic archaea.</title>
        <authorList>
            <person name="Chadwick G.L."/>
            <person name="Skennerton C.T."/>
            <person name="Laso-Perez R."/>
            <person name="Leu A.O."/>
            <person name="Speth D.R."/>
            <person name="Yu H."/>
            <person name="Morgan-Lang C."/>
            <person name="Hatzenpichler R."/>
            <person name="Goudeau D."/>
            <person name="Malmstrom R."/>
            <person name="Brazelton W.J."/>
            <person name="Woyke T."/>
            <person name="Hallam S.J."/>
            <person name="Tyson G.W."/>
            <person name="Wegener G."/>
            <person name="Boetius A."/>
            <person name="Orphan V."/>
        </authorList>
    </citation>
    <scope>NUCLEOTIDE SEQUENCE</scope>
</reference>
<organism evidence="1">
    <name type="scientific">Candidatus Methanogaster sp. ANME-2c ERB4</name>
    <dbReference type="NCBI Taxonomy" id="2759911"/>
    <lineage>
        <taxon>Archaea</taxon>
        <taxon>Methanobacteriati</taxon>
        <taxon>Methanobacteriota</taxon>
        <taxon>Stenosarchaea group</taxon>
        <taxon>Methanomicrobia</taxon>
        <taxon>Methanosarcinales</taxon>
        <taxon>ANME-2 cluster</taxon>
        <taxon>Candidatus Methanogasteraceae</taxon>
        <taxon>Candidatus Methanogaster</taxon>
    </lineage>
</organism>
<dbReference type="EMBL" id="MT631158">
    <property type="protein sequence ID" value="QNO45866.1"/>
    <property type="molecule type" value="Genomic_DNA"/>
</dbReference>